<dbReference type="EMBL" id="JACTNZ010000003">
    <property type="protein sequence ID" value="KAG5556986.1"/>
    <property type="molecule type" value="Genomic_DNA"/>
</dbReference>
<dbReference type="AlphaFoldDB" id="A0AAV6KWI8"/>
<evidence type="ECO:0000313" key="3">
    <source>
        <dbReference type="Proteomes" id="UP000823749"/>
    </source>
</evidence>
<dbReference type="PANTHER" id="PTHR34427:SF10">
    <property type="entry name" value="DUF4283 DOMAIN-CONTAINING PROTEIN"/>
    <property type="match status" value="1"/>
</dbReference>
<protein>
    <recommendedName>
        <fullName evidence="4">DUF4283 domain-containing protein</fullName>
    </recommendedName>
</protein>
<sequence length="542" mass="60266">MLELEDEGKGEQLKFRLVERGAGVRRKVCVKDVEMQWVCLILEDASSGYEKGFSRSYGGFVRRIQVNRVPFLGSFYLRLEVRDGGRIWSVCLPELSGSGGWVDISRKFWEFCGWKRLGGQIDGRSFVDVANIGDWPTNTVEVVEKARKRRGCDVEVRAKSTQHTTRFLGRCLVGRLEEGVAVLPSAMEVQRWAQRSWKVTAGVQVSDLGGVDFLFTLPSVEEAQRGEAPSVVWVRILGLPRHLWDSEVFREIGDFCGGFVRVDDNTRRRDNLRWARIAIRVAPEMIPAKVKVAMGGWVFDLPLWVEKGPLVVFQPALIVEKGGDEVVTSGSSGRELVVHSLEKTRGGVSWRARGGWGNGSSGDRGFSKFESRFSGGPGRGVGRHENNSNWVRPKPTHQEYNRSGSDVKWGYLFKRPVRSKLVEIKNKRWVSVGDPGGVQASDGLRQQSSPSVEGVGVGTSRAIGGCSVDSGEGELSSRGMELVPFSGPTVGGFSVWDNQRDELFNNLGWVEEVIEDGQLMCNDLCEHNKDVISQEIKSTIKM</sequence>
<keyword evidence="3" id="KW-1185">Reference proteome</keyword>
<name>A0AAV6KWI8_9ERIC</name>
<reference evidence="2" key="1">
    <citation type="submission" date="2020-08" db="EMBL/GenBank/DDBJ databases">
        <title>Plant Genome Project.</title>
        <authorList>
            <person name="Zhang R.-G."/>
        </authorList>
    </citation>
    <scope>NUCLEOTIDE SEQUENCE</scope>
    <source>
        <strain evidence="2">WSP0</strain>
        <tissue evidence="2">Leaf</tissue>
    </source>
</reference>
<proteinExistence type="predicted"/>
<organism evidence="2 3">
    <name type="scientific">Rhododendron griersonianum</name>
    <dbReference type="NCBI Taxonomy" id="479676"/>
    <lineage>
        <taxon>Eukaryota</taxon>
        <taxon>Viridiplantae</taxon>
        <taxon>Streptophyta</taxon>
        <taxon>Embryophyta</taxon>
        <taxon>Tracheophyta</taxon>
        <taxon>Spermatophyta</taxon>
        <taxon>Magnoliopsida</taxon>
        <taxon>eudicotyledons</taxon>
        <taxon>Gunneridae</taxon>
        <taxon>Pentapetalae</taxon>
        <taxon>asterids</taxon>
        <taxon>Ericales</taxon>
        <taxon>Ericaceae</taxon>
        <taxon>Ericoideae</taxon>
        <taxon>Rhodoreae</taxon>
        <taxon>Rhododendron</taxon>
    </lineage>
</organism>
<evidence type="ECO:0000313" key="2">
    <source>
        <dbReference type="EMBL" id="KAG5556986.1"/>
    </source>
</evidence>
<evidence type="ECO:0008006" key="4">
    <source>
        <dbReference type="Google" id="ProtNLM"/>
    </source>
</evidence>
<dbReference type="PANTHER" id="PTHR34427">
    <property type="entry name" value="DUF4283 DOMAIN PROTEIN"/>
    <property type="match status" value="1"/>
</dbReference>
<gene>
    <name evidence="2" type="ORF">RHGRI_007290</name>
</gene>
<comment type="caution">
    <text evidence="2">The sequence shown here is derived from an EMBL/GenBank/DDBJ whole genome shotgun (WGS) entry which is preliminary data.</text>
</comment>
<accession>A0AAV6KWI8</accession>
<feature type="region of interest" description="Disordered" evidence="1">
    <location>
        <begin position="374"/>
        <end position="401"/>
    </location>
</feature>
<evidence type="ECO:0000256" key="1">
    <source>
        <dbReference type="SAM" id="MobiDB-lite"/>
    </source>
</evidence>
<dbReference type="Proteomes" id="UP000823749">
    <property type="component" value="Chromosome 3"/>
</dbReference>